<dbReference type="PANTHER" id="PTHR39426">
    <property type="entry name" value="HOMOLOGY TO DEATH-ON-CURING PROTEIN OF PHAGE P1"/>
    <property type="match status" value="1"/>
</dbReference>
<gene>
    <name evidence="3" type="ORF">GA0071312_1697</name>
    <name evidence="2" type="ORF">HLUCCO17_15895</name>
</gene>
<evidence type="ECO:0000313" key="2">
    <source>
        <dbReference type="EMBL" id="KPQ09163.1"/>
    </source>
</evidence>
<reference evidence="2 4" key="1">
    <citation type="submission" date="2015-09" db="EMBL/GenBank/DDBJ databases">
        <title>Identification and resolution of microdiversity through metagenomic sequencing of parallel consortia.</title>
        <authorList>
            <person name="Nelson W.C."/>
            <person name="Romine M.F."/>
            <person name="Lindemann S.R."/>
        </authorList>
    </citation>
    <scope>NUCLEOTIDE SEQUENCE [LARGE SCALE GENOMIC DNA]</scope>
    <source>
        <strain evidence="2">HL-109</strain>
    </source>
</reference>
<dbReference type="InterPro" id="IPR003812">
    <property type="entry name" value="Fido"/>
</dbReference>
<evidence type="ECO:0000313" key="3">
    <source>
        <dbReference type="EMBL" id="SCC80772.1"/>
    </source>
</evidence>
<dbReference type="NCBIfam" id="TIGR01550">
    <property type="entry name" value="DOC_P1"/>
    <property type="match status" value="1"/>
</dbReference>
<protein>
    <submittedName>
        <fullName evidence="3">Death on curing protein</fullName>
    </submittedName>
    <submittedName>
        <fullName evidence="2">Toxin-antitoxin system doc family toxin component</fullName>
    </submittedName>
</protein>
<evidence type="ECO:0000313" key="4">
    <source>
        <dbReference type="Proteomes" id="UP000050497"/>
    </source>
</evidence>
<dbReference type="InterPro" id="IPR053737">
    <property type="entry name" value="Type_II_TA_Toxin"/>
</dbReference>
<dbReference type="PATRIC" id="fig|1653334.4.peg.1234"/>
<dbReference type="STRING" id="1653334.GA0071312_1697"/>
<reference evidence="3 5" key="2">
    <citation type="submission" date="2016-08" db="EMBL/GenBank/DDBJ databases">
        <authorList>
            <person name="Varghese N."/>
            <person name="Submissions Spin"/>
        </authorList>
    </citation>
    <scope>NUCLEOTIDE SEQUENCE [LARGE SCALE GENOMIC DNA]</scope>
    <source>
        <strain evidence="3 5">HL-109</strain>
    </source>
</reference>
<dbReference type="Pfam" id="PF02661">
    <property type="entry name" value="Fic"/>
    <property type="match status" value="1"/>
</dbReference>
<dbReference type="GO" id="GO:0016301">
    <property type="term" value="F:kinase activity"/>
    <property type="evidence" value="ECO:0007669"/>
    <property type="project" value="InterPro"/>
</dbReference>
<name>A0A0P7XXF7_9HYPH</name>
<proteinExistence type="predicted"/>
<dbReference type="Proteomes" id="UP000182800">
    <property type="component" value="Unassembled WGS sequence"/>
</dbReference>
<feature type="domain" description="Fido" evidence="1">
    <location>
        <begin position="5"/>
        <end position="119"/>
    </location>
</feature>
<evidence type="ECO:0000313" key="5">
    <source>
        <dbReference type="Proteomes" id="UP000182800"/>
    </source>
</evidence>
<dbReference type="EMBL" id="LJSX01000033">
    <property type="protein sequence ID" value="KPQ09163.1"/>
    <property type="molecule type" value="Genomic_DNA"/>
</dbReference>
<keyword evidence="5" id="KW-1185">Reference proteome</keyword>
<dbReference type="PANTHER" id="PTHR39426:SF1">
    <property type="entry name" value="HOMOLOGY TO DEATH-ON-CURING PROTEIN OF PHAGE P1"/>
    <property type="match status" value="1"/>
</dbReference>
<dbReference type="InterPro" id="IPR036597">
    <property type="entry name" value="Fido-like_dom_sf"/>
</dbReference>
<evidence type="ECO:0000259" key="1">
    <source>
        <dbReference type="PROSITE" id="PS51459"/>
    </source>
</evidence>
<accession>A0A0P7XXF7</accession>
<dbReference type="PIRSF" id="PIRSF018297">
    <property type="entry name" value="Doc"/>
    <property type="match status" value="1"/>
</dbReference>
<dbReference type="PROSITE" id="PS51459">
    <property type="entry name" value="FIDO"/>
    <property type="match status" value="1"/>
</dbReference>
<dbReference type="Gene3D" id="1.20.120.1870">
    <property type="entry name" value="Fic/DOC protein, Fido domain"/>
    <property type="match status" value="1"/>
</dbReference>
<dbReference type="RefSeq" id="WP_074444608.1">
    <property type="nucleotide sequence ID" value="NZ_FMBM01000002.1"/>
</dbReference>
<dbReference type="SUPFAM" id="SSF140931">
    <property type="entry name" value="Fic-like"/>
    <property type="match status" value="1"/>
</dbReference>
<dbReference type="EMBL" id="FMBM01000002">
    <property type="protein sequence ID" value="SCC80772.1"/>
    <property type="molecule type" value="Genomic_DNA"/>
</dbReference>
<dbReference type="OrthoDB" id="9802752at2"/>
<comment type="caution">
    <text evidence="2">The sequence shown here is derived from an EMBL/GenBank/DDBJ whole genome shotgun (WGS) entry which is preliminary data.</text>
</comment>
<organism evidence="2 4">
    <name type="scientific">Saliniramus fredricksonii</name>
    <dbReference type="NCBI Taxonomy" id="1653334"/>
    <lineage>
        <taxon>Bacteria</taxon>
        <taxon>Pseudomonadati</taxon>
        <taxon>Pseudomonadota</taxon>
        <taxon>Alphaproteobacteria</taxon>
        <taxon>Hyphomicrobiales</taxon>
        <taxon>Salinarimonadaceae</taxon>
        <taxon>Saliniramus</taxon>
    </lineage>
</organism>
<sequence>MTDDLTGIEVLAIHVDQIERYGGTQGLRDAGLLEAALFRPQTGYYADLIGQAAALWESLTRNHAFVDGNKRIGFAATYTFLAINGRRITADADTAFAFISDNLDAGTFTFDRLEAWLRAHTWET</sequence>
<dbReference type="InterPro" id="IPR006440">
    <property type="entry name" value="Doc"/>
</dbReference>
<dbReference type="AlphaFoldDB" id="A0A0P7XXF7"/>
<dbReference type="Proteomes" id="UP000050497">
    <property type="component" value="Unassembled WGS sequence"/>
</dbReference>